<dbReference type="EMBL" id="JAKZGS010000001">
    <property type="protein sequence ID" value="MCH7396434.1"/>
    <property type="molecule type" value="Genomic_DNA"/>
</dbReference>
<protein>
    <submittedName>
        <fullName evidence="1">Uncharacterized protein</fullName>
    </submittedName>
</protein>
<name>A0ABS9UIJ9_9BACT</name>
<proteinExistence type="predicted"/>
<reference evidence="1" key="1">
    <citation type="submission" date="2022-03" db="EMBL/GenBank/DDBJ databases">
        <title>De novo assembled genomes of Belliella spp. (Cyclobacteriaceae) strains.</title>
        <authorList>
            <person name="Szabo A."/>
            <person name="Korponai K."/>
            <person name="Felfoldi T."/>
        </authorList>
    </citation>
    <scope>NUCLEOTIDE SEQUENCE</scope>
    <source>
        <strain evidence="1">DSM 107340</strain>
    </source>
</reference>
<dbReference type="Proteomes" id="UP001165488">
    <property type="component" value="Unassembled WGS sequence"/>
</dbReference>
<organism evidence="1 2">
    <name type="scientific">Belliella calami</name>
    <dbReference type="NCBI Taxonomy" id="2923436"/>
    <lineage>
        <taxon>Bacteria</taxon>
        <taxon>Pseudomonadati</taxon>
        <taxon>Bacteroidota</taxon>
        <taxon>Cytophagia</taxon>
        <taxon>Cytophagales</taxon>
        <taxon>Cyclobacteriaceae</taxon>
        <taxon>Belliella</taxon>
    </lineage>
</organism>
<accession>A0ABS9UIJ9</accession>
<evidence type="ECO:0000313" key="2">
    <source>
        <dbReference type="Proteomes" id="UP001165488"/>
    </source>
</evidence>
<keyword evidence="2" id="KW-1185">Reference proteome</keyword>
<sequence>MENNVKEYKILKSVIGSNDFSEIHKGSSEDNVNELAFHVGSNELYILMPYSNELGVLDLDNLKYKIEEFKKSKNRKYTKPKEFMGSGFEYSKLSKSERAEYKSDKHAHIYVDKDTKNIVSYLVSNESNKPYLIQSIQKNNNDYFEFRTEYPVSFDDQGHIIGYMIEEDYYEFFIKPFVKSMEE</sequence>
<dbReference type="RefSeq" id="WP_241272955.1">
    <property type="nucleotide sequence ID" value="NZ_JAKZGS010000001.1"/>
</dbReference>
<gene>
    <name evidence="1" type="ORF">MM236_00475</name>
</gene>
<evidence type="ECO:0000313" key="1">
    <source>
        <dbReference type="EMBL" id="MCH7396434.1"/>
    </source>
</evidence>
<comment type="caution">
    <text evidence="1">The sequence shown here is derived from an EMBL/GenBank/DDBJ whole genome shotgun (WGS) entry which is preliminary data.</text>
</comment>